<dbReference type="AlphaFoldDB" id="B0X298"/>
<name>B0X298_CULQU</name>
<evidence type="ECO:0000259" key="3">
    <source>
        <dbReference type="Pfam" id="PF03781"/>
    </source>
</evidence>
<dbReference type="KEGG" id="cqu:CpipJ_CPIJ013677"/>
<dbReference type="OMA" id="RQNVYDL"/>
<feature type="domain" description="Sulfatase-modifying factor enzyme-like" evidence="3">
    <location>
        <begin position="77"/>
        <end position="344"/>
    </location>
</feature>
<organism>
    <name type="scientific">Culex quinquefasciatus</name>
    <name type="common">Southern house mosquito</name>
    <name type="synonym">Culex pungens</name>
    <dbReference type="NCBI Taxonomy" id="7176"/>
    <lineage>
        <taxon>Eukaryota</taxon>
        <taxon>Metazoa</taxon>
        <taxon>Ecdysozoa</taxon>
        <taxon>Arthropoda</taxon>
        <taxon>Hexapoda</taxon>
        <taxon>Insecta</taxon>
        <taxon>Pterygota</taxon>
        <taxon>Neoptera</taxon>
        <taxon>Endopterygota</taxon>
        <taxon>Diptera</taxon>
        <taxon>Nematocera</taxon>
        <taxon>Culicoidea</taxon>
        <taxon>Culicidae</taxon>
        <taxon>Culicinae</taxon>
        <taxon>Culicini</taxon>
        <taxon>Culex</taxon>
        <taxon>Culex</taxon>
    </lineage>
</organism>
<protein>
    <submittedName>
        <fullName evidence="4">Sulfatase-modifying factor 1</fullName>
    </submittedName>
</protein>
<keyword evidence="6" id="KW-1185">Reference proteome</keyword>
<reference evidence="5" key="2">
    <citation type="submission" date="2020-05" db="UniProtKB">
        <authorList>
            <consortium name="EnsemblMetazoa"/>
        </authorList>
    </citation>
    <scope>IDENTIFICATION</scope>
    <source>
        <strain evidence="5">JHB</strain>
    </source>
</reference>
<evidence type="ECO:0000256" key="2">
    <source>
        <dbReference type="SAM" id="SignalP"/>
    </source>
</evidence>
<keyword evidence="2" id="KW-0732">Signal</keyword>
<gene>
    <name evidence="5" type="primary">6046596</name>
    <name evidence="4" type="ORF">CpipJ_CPIJ013677</name>
</gene>
<dbReference type="GO" id="GO:0120147">
    <property type="term" value="F:formylglycine-generating oxidase activity"/>
    <property type="evidence" value="ECO:0007669"/>
    <property type="project" value="TreeGrafter"/>
</dbReference>
<evidence type="ECO:0000313" key="5">
    <source>
        <dbReference type="EnsemblMetazoa" id="CPIJ013677-PA"/>
    </source>
</evidence>
<evidence type="ECO:0000256" key="1">
    <source>
        <dbReference type="ARBA" id="ARBA00005310"/>
    </source>
</evidence>
<dbReference type="InterPro" id="IPR016187">
    <property type="entry name" value="CTDL_fold"/>
</dbReference>
<dbReference type="InterPro" id="IPR005532">
    <property type="entry name" value="SUMF_dom"/>
</dbReference>
<dbReference type="SUPFAM" id="SSF56436">
    <property type="entry name" value="C-type lectin-like"/>
    <property type="match status" value="1"/>
</dbReference>
<dbReference type="HOGENOM" id="CLU_012431_4_1_1"/>
<comment type="similarity">
    <text evidence="1">Belongs to the sulfatase-modifying factor family.</text>
</comment>
<dbReference type="InterPro" id="IPR051043">
    <property type="entry name" value="Sulfatase_Mod_Factor_Kinase"/>
</dbReference>
<reference evidence="4" key="1">
    <citation type="submission" date="2007-03" db="EMBL/GenBank/DDBJ databases">
        <title>Annotation of Culex pipiens quinquefasciatus.</title>
        <authorList>
            <consortium name="The Broad Institute Genome Sequencing Platform"/>
            <person name="Atkinson P.W."/>
            <person name="Hemingway J."/>
            <person name="Christensen B.M."/>
            <person name="Higgs S."/>
            <person name="Kodira C."/>
            <person name="Hannick L."/>
            <person name="Megy K."/>
            <person name="O'Leary S."/>
            <person name="Pearson M."/>
            <person name="Haas B.J."/>
            <person name="Mauceli E."/>
            <person name="Wortman J.R."/>
            <person name="Lee N.H."/>
            <person name="Guigo R."/>
            <person name="Stanke M."/>
            <person name="Alvarado L."/>
            <person name="Amedeo P."/>
            <person name="Antoine C.H."/>
            <person name="Arensburger P."/>
            <person name="Bidwell S.L."/>
            <person name="Crawford M."/>
            <person name="Camaro F."/>
            <person name="Devon K."/>
            <person name="Engels R."/>
            <person name="Hammond M."/>
            <person name="Howarth C."/>
            <person name="Koehrsen M."/>
            <person name="Lawson D."/>
            <person name="Montgomery P."/>
            <person name="Nene V."/>
            <person name="Nusbaum C."/>
            <person name="Puiu D."/>
            <person name="Romero-Severson J."/>
            <person name="Severson D.W."/>
            <person name="Shumway M."/>
            <person name="Sisk P."/>
            <person name="Stolte C."/>
            <person name="Zeng Q."/>
            <person name="Eisenstadt E."/>
            <person name="Fraser-Liggett C."/>
            <person name="Strausberg R."/>
            <person name="Galagan J."/>
            <person name="Birren B."/>
            <person name="Collins F.H."/>
        </authorList>
    </citation>
    <scope>NUCLEOTIDE SEQUENCE [LARGE SCALE GENOMIC DNA]</scope>
    <source>
        <strain evidence="4">JHB</strain>
    </source>
</reference>
<dbReference type="eggNOG" id="ENOG502QVDG">
    <property type="taxonomic scope" value="Eukaryota"/>
</dbReference>
<dbReference type="VEuPathDB" id="VectorBase:CQUJHB010775"/>
<feature type="signal peptide" evidence="2">
    <location>
        <begin position="1"/>
        <end position="24"/>
    </location>
</feature>
<evidence type="ECO:0000313" key="4">
    <source>
        <dbReference type="EMBL" id="EDS39121.1"/>
    </source>
</evidence>
<dbReference type="OrthoDB" id="659at2759"/>
<dbReference type="Pfam" id="PF03781">
    <property type="entry name" value="FGE-sulfatase"/>
    <property type="match status" value="1"/>
</dbReference>
<dbReference type="InParanoid" id="B0X298"/>
<dbReference type="Proteomes" id="UP000002320">
    <property type="component" value="Unassembled WGS sequence"/>
</dbReference>
<dbReference type="STRING" id="7176.B0X298"/>
<feature type="chain" id="PRO_5011409096" evidence="2">
    <location>
        <begin position="25"/>
        <end position="348"/>
    </location>
</feature>
<dbReference type="Gene3D" id="3.90.1580.10">
    <property type="entry name" value="paralog of FGE (formylglycine-generating enzyme)"/>
    <property type="match status" value="1"/>
</dbReference>
<dbReference type="GO" id="GO:0005783">
    <property type="term" value="C:endoplasmic reticulum"/>
    <property type="evidence" value="ECO:0007669"/>
    <property type="project" value="TreeGrafter"/>
</dbReference>
<dbReference type="PANTHER" id="PTHR23150">
    <property type="entry name" value="SULFATASE MODIFYING FACTOR 1, 2"/>
    <property type="match status" value="1"/>
</dbReference>
<dbReference type="EMBL" id="DS232283">
    <property type="protein sequence ID" value="EDS39121.1"/>
    <property type="molecule type" value="Genomic_DNA"/>
</dbReference>
<accession>B0X298</accession>
<dbReference type="VEuPathDB" id="VectorBase:CPIJ013677"/>
<dbReference type="FunCoup" id="B0X298">
    <property type="interactions" value="419"/>
</dbReference>
<dbReference type="EnsemblMetazoa" id="CPIJ013677-RA">
    <property type="protein sequence ID" value="CPIJ013677-PA"/>
    <property type="gene ID" value="CPIJ013677"/>
</dbReference>
<dbReference type="InterPro" id="IPR042095">
    <property type="entry name" value="SUMF_sf"/>
</dbReference>
<proteinExistence type="inferred from homology"/>
<sequence length="348" mass="39885">MIDQFVPGGTKMIFLWLIPLLAFADPVVPDCGCNKAKRSPVGGQEQPTEQVIFPKLAKKQYGERLVDLINHSEKFNAMSLIPGGKYVIGTREPIFPEDREHERKVAINAFYMDKYEVSNGDFREFVEATAYESEAERFGDSFVFHGFLDEEVRKKFHDFRVAAAPWWYKVTGASWRHPEGDPSRNVEDRLDHPVVHVSWNDAVAYCDWAGKRLPTEAEWEVACRGGRKQKLFPWGNKMMPNDKHYMNIWQGEFPEADLAEDGCKGTCPVDRFSQNTFGLHSMVGNVWEWTADRWDEEEKVSPPNRVKKGGSYLCHESYCYRYRCAARSQNTEDSSAGNLGFRCAADPE</sequence>
<evidence type="ECO:0000313" key="6">
    <source>
        <dbReference type="Proteomes" id="UP000002320"/>
    </source>
</evidence>
<dbReference type="PANTHER" id="PTHR23150:SF19">
    <property type="entry name" value="FORMYLGLYCINE-GENERATING ENZYME"/>
    <property type="match status" value="1"/>
</dbReference>